<gene>
    <name evidence="2" type="ORF">HLUCCX10_14540</name>
</gene>
<reference evidence="2 3" key="1">
    <citation type="submission" date="2015-09" db="EMBL/GenBank/DDBJ databases">
        <title>Identification and resolution of microdiversity through metagenomic sequencing of parallel consortia.</title>
        <authorList>
            <person name="Nelson W.C."/>
            <person name="Romine M.F."/>
            <person name="Lindemann S.R."/>
        </authorList>
    </citation>
    <scope>NUCLEOTIDE SEQUENCE [LARGE SCALE GENOMIC DNA]</scope>
    <source>
        <strain evidence="2">HL-49</strain>
    </source>
</reference>
<dbReference type="EMBL" id="LJXT01000111">
    <property type="protein sequence ID" value="KPQ12872.1"/>
    <property type="molecule type" value="Genomic_DNA"/>
</dbReference>
<organism evidence="2 3">
    <name type="scientific">Algoriphagus marincola HL-49</name>
    <dbReference type="NCBI Taxonomy" id="1305737"/>
    <lineage>
        <taxon>Bacteria</taxon>
        <taxon>Pseudomonadati</taxon>
        <taxon>Bacteroidota</taxon>
        <taxon>Cytophagia</taxon>
        <taxon>Cytophagales</taxon>
        <taxon>Cyclobacteriaceae</taxon>
        <taxon>Algoriphagus</taxon>
    </lineage>
</organism>
<evidence type="ECO:0000313" key="2">
    <source>
        <dbReference type="EMBL" id="KPQ12872.1"/>
    </source>
</evidence>
<dbReference type="Proteomes" id="UP000050421">
    <property type="component" value="Unassembled WGS sequence"/>
</dbReference>
<protein>
    <submittedName>
        <fullName evidence="2">Uncharacterized protein</fullName>
    </submittedName>
</protein>
<evidence type="ECO:0000313" key="3">
    <source>
        <dbReference type="Proteomes" id="UP000050421"/>
    </source>
</evidence>
<dbReference type="AlphaFoldDB" id="A0A0P8BSX4"/>
<accession>A0A0P8BSX4</accession>
<dbReference type="STRING" id="1305737.GCA_000526355_00072"/>
<evidence type="ECO:0000256" key="1">
    <source>
        <dbReference type="SAM" id="Coils"/>
    </source>
</evidence>
<comment type="caution">
    <text evidence="2">The sequence shown here is derived from an EMBL/GenBank/DDBJ whole genome shotgun (WGS) entry which is preliminary data.</text>
</comment>
<keyword evidence="1" id="KW-0175">Coiled coil</keyword>
<dbReference type="OrthoDB" id="1467932at2"/>
<name>A0A0P8BSX4_9BACT</name>
<proteinExistence type="predicted"/>
<sequence>MIQKELQKLEKLARQASLRISELSAENQLLKEKLGQAESQLSQRVQEIENFKNKIKITNIVDNRTVNPEDSAEMSELINNYIKEIDHLIDYLSE</sequence>
<feature type="coiled-coil region" evidence="1">
    <location>
        <begin position="6"/>
        <end position="54"/>
    </location>
</feature>
<dbReference type="PATRIC" id="fig|1305737.6.peg.3654"/>